<dbReference type="EMBL" id="LJHD01000220">
    <property type="protein sequence ID" value="ONI41405.1"/>
    <property type="molecule type" value="Genomic_DNA"/>
</dbReference>
<evidence type="ECO:0000313" key="1">
    <source>
        <dbReference type="EMBL" id="ONI41405.1"/>
    </source>
</evidence>
<name>A0ACC8XEB7_9FIRM</name>
<gene>
    <name evidence="1" type="ORF">AN640_08110</name>
</gene>
<reference evidence="1" key="1">
    <citation type="submission" date="2016-08" db="EMBL/GenBank/DDBJ databases">
        <authorList>
            <person name="Ngugi D.K."/>
            <person name="Miyake S."/>
            <person name="Stingl U."/>
        </authorList>
    </citation>
    <scope>NUCLEOTIDE SEQUENCE</scope>
    <source>
        <strain evidence="1">SCG-D08WGA-EpuloA1</strain>
    </source>
</reference>
<comment type="caution">
    <text evidence="1">The sequence shown here is derived from an EMBL/GenBank/DDBJ whole genome shotgun (WGS) entry which is preliminary data.</text>
</comment>
<accession>A0ACC8XEB7</accession>
<sequence>MNDNLQSHLKRWEVQEHSVMTVQQLAKYEGILVGISSGASLGIATQLAKKKEYKDKIILVILPDTGERYLSTSLFETNP</sequence>
<dbReference type="Proteomes" id="UP000188637">
    <property type="component" value="Unassembled WGS sequence"/>
</dbReference>
<organism evidence="1 2">
    <name type="scientific">Candidatus Epulonipiscium fishelsonii</name>
    <dbReference type="NCBI Taxonomy" id="77094"/>
    <lineage>
        <taxon>Bacteria</taxon>
        <taxon>Bacillati</taxon>
        <taxon>Bacillota</taxon>
        <taxon>Clostridia</taxon>
        <taxon>Lachnospirales</taxon>
        <taxon>Lachnospiraceae</taxon>
        <taxon>Candidatus Epulonipiscium</taxon>
    </lineage>
</organism>
<proteinExistence type="predicted"/>
<keyword evidence="2" id="KW-1185">Reference proteome</keyword>
<protein>
    <submittedName>
        <fullName evidence="1">Uncharacterized protein</fullName>
    </submittedName>
</protein>
<evidence type="ECO:0000313" key="2">
    <source>
        <dbReference type="Proteomes" id="UP000188637"/>
    </source>
</evidence>